<reference evidence="3" key="1">
    <citation type="journal article" date="2005" name="Nature">
        <title>The map-based sequence of the rice genome.</title>
        <authorList>
            <consortium name="International rice genome sequencing project (IRGSP)"/>
            <person name="Matsumoto T."/>
            <person name="Wu J."/>
            <person name="Kanamori H."/>
            <person name="Katayose Y."/>
            <person name="Fujisawa M."/>
            <person name="Namiki N."/>
            <person name="Mizuno H."/>
            <person name="Yamamoto K."/>
            <person name="Antonio B.A."/>
            <person name="Baba T."/>
            <person name="Sakata K."/>
            <person name="Nagamura Y."/>
            <person name="Aoki H."/>
            <person name="Arikawa K."/>
            <person name="Arita K."/>
            <person name="Bito T."/>
            <person name="Chiden Y."/>
            <person name="Fujitsuka N."/>
            <person name="Fukunaka R."/>
            <person name="Hamada M."/>
            <person name="Harada C."/>
            <person name="Hayashi A."/>
            <person name="Hijishita S."/>
            <person name="Honda M."/>
            <person name="Hosokawa S."/>
            <person name="Ichikawa Y."/>
            <person name="Idonuma A."/>
            <person name="Iijima M."/>
            <person name="Ikeda M."/>
            <person name="Ikeno M."/>
            <person name="Ito K."/>
            <person name="Ito S."/>
            <person name="Ito T."/>
            <person name="Ito Y."/>
            <person name="Ito Y."/>
            <person name="Iwabuchi A."/>
            <person name="Kamiya K."/>
            <person name="Karasawa W."/>
            <person name="Kurita K."/>
            <person name="Katagiri S."/>
            <person name="Kikuta A."/>
            <person name="Kobayashi H."/>
            <person name="Kobayashi N."/>
            <person name="Machita K."/>
            <person name="Maehara T."/>
            <person name="Masukawa M."/>
            <person name="Mizubayashi T."/>
            <person name="Mukai Y."/>
            <person name="Nagasaki H."/>
            <person name="Nagata Y."/>
            <person name="Naito S."/>
            <person name="Nakashima M."/>
            <person name="Nakama Y."/>
            <person name="Nakamichi Y."/>
            <person name="Nakamura M."/>
            <person name="Meguro A."/>
            <person name="Negishi M."/>
            <person name="Ohta I."/>
            <person name="Ohta T."/>
            <person name="Okamoto M."/>
            <person name="Ono N."/>
            <person name="Saji S."/>
            <person name="Sakaguchi M."/>
            <person name="Sakai K."/>
            <person name="Shibata M."/>
            <person name="Shimokawa T."/>
            <person name="Song J."/>
            <person name="Takazaki Y."/>
            <person name="Terasawa K."/>
            <person name="Tsugane M."/>
            <person name="Tsuji K."/>
            <person name="Ueda S."/>
            <person name="Waki K."/>
            <person name="Yamagata H."/>
            <person name="Yamamoto M."/>
            <person name="Yamamoto S."/>
            <person name="Yamane H."/>
            <person name="Yoshiki S."/>
            <person name="Yoshihara R."/>
            <person name="Yukawa K."/>
            <person name="Zhong H."/>
            <person name="Yano M."/>
            <person name="Yuan Q."/>
            <person name="Ouyang S."/>
            <person name="Liu J."/>
            <person name="Jones K.M."/>
            <person name="Gansberger K."/>
            <person name="Moffat K."/>
            <person name="Hill J."/>
            <person name="Bera J."/>
            <person name="Fadrosh D."/>
            <person name="Jin S."/>
            <person name="Johri S."/>
            <person name="Kim M."/>
            <person name="Overton L."/>
            <person name="Reardon M."/>
            <person name="Tsitrin T."/>
            <person name="Vuong H."/>
            <person name="Weaver B."/>
            <person name="Ciecko A."/>
            <person name="Tallon L."/>
            <person name="Jackson J."/>
            <person name="Pai G."/>
            <person name="Aken S.V."/>
            <person name="Utterback T."/>
            <person name="Reidmuller S."/>
            <person name="Feldblyum T."/>
            <person name="Hsiao J."/>
            <person name="Zismann V."/>
            <person name="Iobst S."/>
            <person name="de Vazeille A.R."/>
            <person name="Buell C.R."/>
            <person name="Ying K."/>
            <person name="Li Y."/>
            <person name="Lu T."/>
            <person name="Huang Y."/>
            <person name="Zhao Q."/>
            <person name="Feng Q."/>
            <person name="Zhang L."/>
            <person name="Zhu J."/>
            <person name="Weng Q."/>
            <person name="Mu J."/>
            <person name="Lu Y."/>
            <person name="Fan D."/>
            <person name="Liu Y."/>
            <person name="Guan J."/>
            <person name="Zhang Y."/>
            <person name="Yu S."/>
            <person name="Liu X."/>
            <person name="Zhang Y."/>
            <person name="Hong G."/>
            <person name="Han B."/>
            <person name="Choisne N."/>
            <person name="Demange N."/>
            <person name="Orjeda G."/>
            <person name="Samain S."/>
            <person name="Cattolico L."/>
            <person name="Pelletier E."/>
            <person name="Couloux A."/>
            <person name="Segurens B."/>
            <person name="Wincker P."/>
            <person name="D'Hont A."/>
            <person name="Scarpelli C."/>
            <person name="Weissenbach J."/>
            <person name="Salanoubat M."/>
            <person name="Quetier F."/>
            <person name="Yu Y."/>
            <person name="Kim H.R."/>
            <person name="Rambo T."/>
            <person name="Currie J."/>
            <person name="Collura K."/>
            <person name="Luo M."/>
            <person name="Yang T."/>
            <person name="Ammiraju J.S.S."/>
            <person name="Engler F."/>
            <person name="Soderlund C."/>
            <person name="Wing R.A."/>
            <person name="Palmer L.E."/>
            <person name="de la Bastide M."/>
            <person name="Spiegel L."/>
            <person name="Nascimento L."/>
            <person name="Zutavern T."/>
            <person name="O'Shaughnessy A."/>
            <person name="Dike S."/>
            <person name="Dedhia N."/>
            <person name="Preston R."/>
            <person name="Balija V."/>
            <person name="McCombie W.R."/>
            <person name="Chow T."/>
            <person name="Chen H."/>
            <person name="Chung M."/>
            <person name="Chen C."/>
            <person name="Shaw J."/>
            <person name="Wu H."/>
            <person name="Hsiao K."/>
            <person name="Chao Y."/>
            <person name="Chu M."/>
            <person name="Cheng C."/>
            <person name="Hour A."/>
            <person name="Lee P."/>
            <person name="Lin S."/>
            <person name="Lin Y."/>
            <person name="Liou J."/>
            <person name="Liu S."/>
            <person name="Hsing Y."/>
            <person name="Raghuvanshi S."/>
            <person name="Mohanty A."/>
            <person name="Bharti A.K."/>
            <person name="Gaur A."/>
            <person name="Gupta V."/>
            <person name="Kumar D."/>
            <person name="Ravi V."/>
            <person name="Vij S."/>
            <person name="Kapur A."/>
            <person name="Khurana P."/>
            <person name="Khurana P."/>
            <person name="Khurana J.P."/>
            <person name="Tyagi A.K."/>
            <person name="Gaikwad K."/>
            <person name="Singh A."/>
            <person name="Dalal V."/>
            <person name="Srivastava S."/>
            <person name="Dixit A."/>
            <person name="Pal A.K."/>
            <person name="Ghazi I.A."/>
            <person name="Yadav M."/>
            <person name="Pandit A."/>
            <person name="Bhargava A."/>
            <person name="Sureshbabu K."/>
            <person name="Batra K."/>
            <person name="Sharma T.R."/>
            <person name="Mohapatra T."/>
            <person name="Singh N.K."/>
            <person name="Messing J."/>
            <person name="Nelson A.B."/>
            <person name="Fuks G."/>
            <person name="Kavchok S."/>
            <person name="Keizer G."/>
            <person name="Linton E."/>
            <person name="Llaca V."/>
            <person name="Song R."/>
            <person name="Tanyolac B."/>
            <person name="Young S."/>
            <person name="Ho-Il K."/>
            <person name="Hahn J.H."/>
            <person name="Sangsakoo G."/>
            <person name="Vanavichit A."/>
            <person name="de Mattos Luiz.A.T."/>
            <person name="Zimmer P.D."/>
            <person name="Malone G."/>
            <person name="Dellagostin O."/>
            <person name="de Oliveira A.C."/>
            <person name="Bevan M."/>
            <person name="Bancroft I."/>
            <person name="Minx P."/>
            <person name="Cordum H."/>
            <person name="Wilson R."/>
            <person name="Cheng Z."/>
            <person name="Jin W."/>
            <person name="Jiang J."/>
            <person name="Leong S.A."/>
            <person name="Iwama H."/>
            <person name="Gojobori T."/>
            <person name="Itoh T."/>
            <person name="Niimura Y."/>
            <person name="Fujii Y."/>
            <person name="Habara T."/>
            <person name="Sakai H."/>
            <person name="Sato Y."/>
            <person name="Wilson G."/>
            <person name="Kumar K."/>
            <person name="McCouch S."/>
            <person name="Juretic N."/>
            <person name="Hoen D."/>
            <person name="Wright S."/>
            <person name="Bruskiewich R."/>
            <person name="Bureau T."/>
            <person name="Miyao A."/>
            <person name="Hirochika H."/>
            <person name="Nishikawa T."/>
            <person name="Kadowaki K."/>
            <person name="Sugiura M."/>
            <person name="Burr B."/>
            <person name="Sasaki T."/>
        </authorList>
    </citation>
    <scope>NUCLEOTIDE SEQUENCE [LARGE SCALE GENOMIC DNA]</scope>
    <source>
        <strain evidence="3">cv. Nipponbare</strain>
    </source>
</reference>
<feature type="compositionally biased region" description="Basic and acidic residues" evidence="1">
    <location>
        <begin position="112"/>
        <end position="122"/>
    </location>
</feature>
<reference evidence="2 3" key="2">
    <citation type="journal article" date="2013" name="Plant Cell Physiol.">
        <title>Rice Annotation Project Database (RAP-DB): an integrative and interactive database for rice genomics.</title>
        <authorList>
            <person name="Sakai H."/>
            <person name="Lee S.S."/>
            <person name="Tanaka T."/>
            <person name="Numa H."/>
            <person name="Kim J."/>
            <person name="Kawahara Y."/>
            <person name="Wakimoto H."/>
            <person name="Yang C.C."/>
            <person name="Iwamoto M."/>
            <person name="Abe T."/>
            <person name="Yamada Y."/>
            <person name="Muto A."/>
            <person name="Inokuchi H."/>
            <person name="Ikemura T."/>
            <person name="Matsumoto T."/>
            <person name="Sasaki T."/>
            <person name="Itoh T."/>
        </authorList>
    </citation>
    <scope>NUCLEOTIDE SEQUENCE [LARGE SCALE GENOMIC DNA]</scope>
    <source>
        <strain evidence="3">cv. Nipponbare</strain>
    </source>
</reference>
<evidence type="ECO:0000313" key="2">
    <source>
        <dbReference type="EMBL" id="BAT02040.1"/>
    </source>
</evidence>
<gene>
    <name evidence="2" type="ordered locus">Os07g0550200</name>
    <name evidence="2" type="ORF">OSNPB_070550200</name>
</gene>
<evidence type="ECO:0000313" key="3">
    <source>
        <dbReference type="Proteomes" id="UP000059680"/>
    </source>
</evidence>
<sequence length="140" mass="15744">MPHAVARRWPRSPRRSSSSVSLPSPRRDILLHRTSKLWERGASHWGNGQDPVHAISEGHDQTSRVKGSKDTLSRYTWGGASLHCTDRASPRQQMHWYQKAGYLDGQGTTGVFDRRGSSREESQQPATKTTTVHALSRRTS</sequence>
<feature type="compositionally biased region" description="Low complexity" evidence="1">
    <location>
        <begin position="15"/>
        <end position="24"/>
    </location>
</feature>
<accession>A0A0P0X757</accession>
<reference evidence="2 3" key="3">
    <citation type="journal article" date="2013" name="Rice">
        <title>Improvement of the Oryza sativa Nipponbare reference genome using next generation sequence and optical map data.</title>
        <authorList>
            <person name="Kawahara Y."/>
            <person name="de la Bastide M."/>
            <person name="Hamilton J.P."/>
            <person name="Kanamori H."/>
            <person name="McCombie W.R."/>
            <person name="Ouyang S."/>
            <person name="Schwartz D.C."/>
            <person name="Tanaka T."/>
            <person name="Wu J."/>
            <person name="Zhou S."/>
            <person name="Childs K.L."/>
            <person name="Davidson R.M."/>
            <person name="Lin H."/>
            <person name="Quesada-Ocampo L."/>
            <person name="Vaillancourt B."/>
            <person name="Sakai H."/>
            <person name="Lee S.S."/>
            <person name="Kim J."/>
            <person name="Numa H."/>
            <person name="Itoh T."/>
            <person name="Buell C.R."/>
            <person name="Matsumoto T."/>
        </authorList>
    </citation>
    <scope>NUCLEOTIDE SEQUENCE [LARGE SCALE GENOMIC DNA]</scope>
    <source>
        <strain evidence="3">cv. Nipponbare</strain>
    </source>
</reference>
<name>A0A0P0X757_ORYSJ</name>
<dbReference type="EMBL" id="AP014963">
    <property type="protein sequence ID" value="BAT02040.1"/>
    <property type="molecule type" value="Genomic_DNA"/>
</dbReference>
<feature type="region of interest" description="Disordered" evidence="1">
    <location>
        <begin position="42"/>
        <end position="70"/>
    </location>
</feature>
<feature type="region of interest" description="Disordered" evidence="1">
    <location>
        <begin position="1"/>
        <end position="27"/>
    </location>
</feature>
<feature type="compositionally biased region" description="Basic and acidic residues" evidence="1">
    <location>
        <begin position="56"/>
        <end position="70"/>
    </location>
</feature>
<feature type="region of interest" description="Disordered" evidence="1">
    <location>
        <begin position="104"/>
        <end position="140"/>
    </location>
</feature>
<proteinExistence type="predicted"/>
<dbReference type="Proteomes" id="UP000059680">
    <property type="component" value="Chromosome 7"/>
</dbReference>
<dbReference type="InParanoid" id="A0A0P0X757"/>
<dbReference type="AlphaFoldDB" id="A0A0P0X757"/>
<evidence type="ECO:0000256" key="1">
    <source>
        <dbReference type="SAM" id="MobiDB-lite"/>
    </source>
</evidence>
<dbReference type="PaxDb" id="39947-A0A0P0X757"/>
<organism evidence="2 3">
    <name type="scientific">Oryza sativa subsp. japonica</name>
    <name type="common">Rice</name>
    <dbReference type="NCBI Taxonomy" id="39947"/>
    <lineage>
        <taxon>Eukaryota</taxon>
        <taxon>Viridiplantae</taxon>
        <taxon>Streptophyta</taxon>
        <taxon>Embryophyta</taxon>
        <taxon>Tracheophyta</taxon>
        <taxon>Spermatophyta</taxon>
        <taxon>Magnoliopsida</taxon>
        <taxon>Liliopsida</taxon>
        <taxon>Poales</taxon>
        <taxon>Poaceae</taxon>
        <taxon>BOP clade</taxon>
        <taxon>Oryzoideae</taxon>
        <taxon>Oryzeae</taxon>
        <taxon>Oryzinae</taxon>
        <taxon>Oryza</taxon>
        <taxon>Oryza sativa</taxon>
    </lineage>
</organism>
<keyword evidence="3" id="KW-1185">Reference proteome</keyword>
<protein>
    <submittedName>
        <fullName evidence="2">Os07g0550200 protein</fullName>
    </submittedName>
</protein>
<feature type="compositionally biased region" description="Basic residues" evidence="1">
    <location>
        <begin position="1"/>
        <end position="14"/>
    </location>
</feature>
<feature type="compositionally biased region" description="Polar residues" evidence="1">
    <location>
        <begin position="123"/>
        <end position="134"/>
    </location>
</feature>